<dbReference type="OrthoDB" id="9774146at2"/>
<comment type="similarity">
    <text evidence="11">Belongs to the monovalent cation:proton antiporter 1 (CPA1) transporter (TC 2.A.36) family.</text>
</comment>
<feature type="transmembrane region" description="Helical" evidence="11">
    <location>
        <begin position="6"/>
        <end position="24"/>
    </location>
</feature>
<dbReference type="Pfam" id="PF00999">
    <property type="entry name" value="Na_H_Exchanger"/>
    <property type="match status" value="1"/>
</dbReference>
<dbReference type="RefSeq" id="WP_062153204.1">
    <property type="nucleotide sequence ID" value="NZ_CP012373.2"/>
</dbReference>
<keyword evidence="3 11" id="KW-0050">Antiport</keyword>
<dbReference type="GO" id="GO:0005886">
    <property type="term" value="C:plasma membrane"/>
    <property type="evidence" value="ECO:0007669"/>
    <property type="project" value="UniProtKB-SubCell"/>
</dbReference>
<feature type="transmembrane region" description="Helical" evidence="11">
    <location>
        <begin position="55"/>
        <end position="74"/>
    </location>
</feature>
<feature type="transmembrane region" description="Helical" evidence="11">
    <location>
        <begin position="160"/>
        <end position="177"/>
    </location>
</feature>
<comment type="subcellular location">
    <subcellularLocation>
        <location evidence="11">Cell inner membrane</location>
        <topology evidence="11">Multi-pass membrane protein</topology>
    </subcellularLocation>
    <subcellularLocation>
        <location evidence="1">Cell membrane</location>
        <topology evidence="1">Multi-pass membrane protein</topology>
    </subcellularLocation>
</comment>
<dbReference type="NCBIfam" id="TIGR00831">
    <property type="entry name" value="a_cpa1"/>
    <property type="match status" value="1"/>
</dbReference>
<evidence type="ECO:0000313" key="14">
    <source>
        <dbReference type="Proteomes" id="UP000234271"/>
    </source>
</evidence>
<dbReference type="GO" id="GO:0098719">
    <property type="term" value="P:sodium ion import across plasma membrane"/>
    <property type="evidence" value="ECO:0007669"/>
    <property type="project" value="TreeGrafter"/>
</dbReference>
<feature type="domain" description="Cation/H+ exchanger transmembrane" evidence="12">
    <location>
        <begin position="14"/>
        <end position="411"/>
    </location>
</feature>
<dbReference type="InterPro" id="IPR004705">
    <property type="entry name" value="Cation/H_exchanger_CPA1_bac"/>
</dbReference>
<dbReference type="GO" id="GO:0015386">
    <property type="term" value="F:potassium:proton antiporter activity"/>
    <property type="evidence" value="ECO:0007669"/>
    <property type="project" value="TreeGrafter"/>
</dbReference>
<feature type="transmembrane region" description="Helical" evidence="11">
    <location>
        <begin position="267"/>
        <end position="290"/>
    </location>
</feature>
<dbReference type="PANTHER" id="PTHR10110:SF86">
    <property type="entry name" value="SODIUM_HYDROGEN EXCHANGER 7"/>
    <property type="match status" value="1"/>
</dbReference>
<reference evidence="14" key="1">
    <citation type="submission" date="2016-12" db="EMBL/GenBank/DDBJ databases">
        <title>Complete Genome Sequence of Beggiatoa leptomitiformis D-401.</title>
        <authorList>
            <person name="Fomenkov A."/>
            <person name="Vincze T."/>
            <person name="Grabovich M."/>
            <person name="Anton B.P."/>
            <person name="Dubinina G."/>
            <person name="Orlova M."/>
            <person name="Belousova E."/>
            <person name="Roberts R.J."/>
        </authorList>
    </citation>
    <scope>NUCLEOTIDE SEQUENCE [LARGE SCALE GENOMIC DNA]</scope>
    <source>
        <strain evidence="14">D-401</strain>
    </source>
</reference>
<evidence type="ECO:0000256" key="10">
    <source>
        <dbReference type="ARBA" id="ARBA00023201"/>
    </source>
</evidence>
<feature type="transmembrane region" description="Helical" evidence="11">
    <location>
        <begin position="223"/>
        <end position="247"/>
    </location>
</feature>
<keyword evidence="11" id="KW-0997">Cell inner membrane</keyword>
<keyword evidence="9 11" id="KW-0472">Membrane</keyword>
<dbReference type="GO" id="GO:0015385">
    <property type="term" value="F:sodium:proton antiporter activity"/>
    <property type="evidence" value="ECO:0007669"/>
    <property type="project" value="InterPro"/>
</dbReference>
<keyword evidence="8 11" id="KW-0406">Ion transport</keyword>
<feature type="transmembrane region" description="Helical" evidence="11">
    <location>
        <begin position="31"/>
        <end position="49"/>
    </location>
</feature>
<evidence type="ECO:0000256" key="3">
    <source>
        <dbReference type="ARBA" id="ARBA00022449"/>
    </source>
</evidence>
<evidence type="ECO:0000256" key="8">
    <source>
        <dbReference type="ARBA" id="ARBA00023065"/>
    </source>
</evidence>
<evidence type="ECO:0000256" key="2">
    <source>
        <dbReference type="ARBA" id="ARBA00022448"/>
    </source>
</evidence>
<dbReference type="AlphaFoldDB" id="A0A2N9YFV8"/>
<dbReference type="PANTHER" id="PTHR10110">
    <property type="entry name" value="SODIUM/HYDROGEN EXCHANGER"/>
    <property type="match status" value="1"/>
</dbReference>
<feature type="transmembrane region" description="Helical" evidence="11">
    <location>
        <begin position="349"/>
        <end position="373"/>
    </location>
</feature>
<dbReference type="EMBL" id="CP018889">
    <property type="protein sequence ID" value="AUI69363.1"/>
    <property type="molecule type" value="Genomic_DNA"/>
</dbReference>
<gene>
    <name evidence="13" type="ORF">BLE401_12130</name>
</gene>
<keyword evidence="2 11" id="KW-0813">Transport</keyword>
<evidence type="ECO:0000256" key="4">
    <source>
        <dbReference type="ARBA" id="ARBA00022475"/>
    </source>
</evidence>
<dbReference type="STRING" id="288004.AL038_12135"/>
<protein>
    <submittedName>
        <fullName evidence="13">Na+/H+ antiporter</fullName>
    </submittedName>
</protein>
<feature type="transmembrane region" description="Helical" evidence="11">
    <location>
        <begin position="302"/>
        <end position="322"/>
    </location>
</feature>
<evidence type="ECO:0000256" key="6">
    <source>
        <dbReference type="ARBA" id="ARBA00022989"/>
    </source>
</evidence>
<keyword evidence="10 11" id="KW-0739">Sodium transport</keyword>
<dbReference type="KEGG" id="blep:AL038_12135"/>
<evidence type="ECO:0000256" key="9">
    <source>
        <dbReference type="ARBA" id="ARBA00023136"/>
    </source>
</evidence>
<keyword evidence="6 11" id="KW-1133">Transmembrane helix</keyword>
<evidence type="ECO:0000313" key="13">
    <source>
        <dbReference type="EMBL" id="AUI69363.1"/>
    </source>
</evidence>
<evidence type="ECO:0000256" key="1">
    <source>
        <dbReference type="ARBA" id="ARBA00004651"/>
    </source>
</evidence>
<name>A0A2N9YFV8_9GAMM</name>
<accession>A0A2N9YFV8</accession>
<dbReference type="InterPro" id="IPR006153">
    <property type="entry name" value="Cation/H_exchanger_TM"/>
</dbReference>
<feature type="transmembrane region" description="Helical" evidence="11">
    <location>
        <begin position="183"/>
        <end position="202"/>
    </location>
</feature>
<evidence type="ECO:0000256" key="5">
    <source>
        <dbReference type="ARBA" id="ARBA00022692"/>
    </source>
</evidence>
<feature type="transmembrane region" description="Helical" evidence="11">
    <location>
        <begin position="385"/>
        <end position="409"/>
    </location>
</feature>
<keyword evidence="5 11" id="KW-0812">Transmembrane</keyword>
<feature type="transmembrane region" description="Helical" evidence="11">
    <location>
        <begin position="86"/>
        <end position="107"/>
    </location>
</feature>
<comment type="function">
    <text evidence="11">Na(+)/H(+) antiporter that extrudes sodium in exchange for external protons.</text>
</comment>
<proteinExistence type="inferred from homology"/>
<dbReference type="InterPro" id="IPR018422">
    <property type="entry name" value="Cation/H_exchanger_CPA1"/>
</dbReference>
<keyword evidence="14" id="KW-1185">Reference proteome</keyword>
<dbReference type="Proteomes" id="UP000234271">
    <property type="component" value="Chromosome"/>
</dbReference>
<keyword evidence="4" id="KW-1003">Cell membrane</keyword>
<evidence type="ECO:0000256" key="7">
    <source>
        <dbReference type="ARBA" id="ARBA00023053"/>
    </source>
</evidence>
<evidence type="ECO:0000256" key="11">
    <source>
        <dbReference type="RuleBase" id="RU366002"/>
    </source>
</evidence>
<sequence length="547" mass="60650">MLLIEVIILLLLAIVILIAIFGKYLTTPYPILLVIGGLVLGLVPVLPKLELDPHFVFLCFLPPLLYSAALFTSWREFKADIHHISSLAFGLVFATTFGVAFIAHYTIPELTWTAALVLGAIVSPPDAVAATSITQRLNVHPRLVAILEGESLINDASGLIAYRFAVAAVVTGTFSFWSASLQFITVSVGGILLGLGMGWILANIQKRLNDPPVQITLSLLTPFIVYLGAEELHLSGVLATVATGMYIGRHSSEFLSPVTRLQLVAVWQTVIFVLNGFVFIIIGLQLPFILENILKEKSLSTLLWQASLISIAVIAIRLLWVFPSAYFPQLLGHFIPCLRKDTPPPPWEAVLMVGWSGMRGIVSLGAALAIPLYTIDNQLFPARDLIIFLTFCVIFSTLVLQGLTLPALIRWLGVTDDGEATKEEMHARIKGLQAGIARIDELVAMEMTHVPYEKIAYVRHWYEDRINRYTAHLEGNHNEKQSQIDKAVATLQQEALKSTRRTIIELRNQDKLSDEGLRKIQHQLDLVESHIHHDIVALEHSLQLKES</sequence>
<organism evidence="13 14">
    <name type="scientific">Beggiatoa leptomitoformis</name>
    <dbReference type="NCBI Taxonomy" id="288004"/>
    <lineage>
        <taxon>Bacteria</taxon>
        <taxon>Pseudomonadati</taxon>
        <taxon>Pseudomonadota</taxon>
        <taxon>Gammaproteobacteria</taxon>
        <taxon>Thiotrichales</taxon>
        <taxon>Thiotrichaceae</taxon>
        <taxon>Beggiatoa</taxon>
    </lineage>
</organism>
<dbReference type="Gene3D" id="6.10.140.1330">
    <property type="match status" value="1"/>
</dbReference>
<dbReference type="GO" id="GO:0051453">
    <property type="term" value="P:regulation of intracellular pH"/>
    <property type="evidence" value="ECO:0007669"/>
    <property type="project" value="TreeGrafter"/>
</dbReference>
<evidence type="ECO:0000259" key="12">
    <source>
        <dbReference type="Pfam" id="PF00999"/>
    </source>
</evidence>
<keyword evidence="7 11" id="KW-0915">Sodium</keyword>